<reference evidence="2 3" key="1">
    <citation type="submission" date="2022-09" db="EMBL/GenBank/DDBJ databases">
        <authorList>
            <person name="Palmer J.M."/>
        </authorList>
    </citation>
    <scope>NUCLEOTIDE SEQUENCE [LARGE SCALE GENOMIC DNA]</scope>
    <source>
        <strain evidence="2 3">DSM 7382</strain>
    </source>
</reference>
<dbReference type="InterPro" id="IPR016181">
    <property type="entry name" value="Acyl_CoA_acyltransferase"/>
</dbReference>
<evidence type="ECO:0000313" key="3">
    <source>
        <dbReference type="Proteomes" id="UP001385951"/>
    </source>
</evidence>
<feature type="domain" description="N-acetyltransferase" evidence="1">
    <location>
        <begin position="57"/>
        <end position="120"/>
    </location>
</feature>
<dbReference type="SUPFAM" id="SSF55729">
    <property type="entry name" value="Acyl-CoA N-acyltransferases (Nat)"/>
    <property type="match status" value="1"/>
</dbReference>
<dbReference type="AlphaFoldDB" id="A0AAW0GGQ7"/>
<dbReference type="InterPro" id="IPR000182">
    <property type="entry name" value="GNAT_dom"/>
</dbReference>
<gene>
    <name evidence="2" type="ORF">QCA50_005537</name>
</gene>
<keyword evidence="3" id="KW-1185">Reference proteome</keyword>
<dbReference type="EMBL" id="JASBNA010000006">
    <property type="protein sequence ID" value="KAK7690439.1"/>
    <property type="molecule type" value="Genomic_DNA"/>
</dbReference>
<proteinExistence type="predicted"/>
<protein>
    <recommendedName>
        <fullName evidence="1">N-acetyltransferase domain-containing protein</fullName>
    </recommendedName>
</protein>
<dbReference type="Pfam" id="PF00583">
    <property type="entry name" value="Acetyltransf_1"/>
    <property type="match status" value="1"/>
</dbReference>
<comment type="caution">
    <text evidence="2">The sequence shown here is derived from an EMBL/GenBank/DDBJ whole genome shotgun (WGS) entry which is preliminary data.</text>
</comment>
<evidence type="ECO:0000313" key="2">
    <source>
        <dbReference type="EMBL" id="KAK7690439.1"/>
    </source>
</evidence>
<name>A0AAW0GGQ7_9APHY</name>
<dbReference type="Gene3D" id="3.40.630.30">
    <property type="match status" value="1"/>
</dbReference>
<dbReference type="GO" id="GO:0016747">
    <property type="term" value="F:acyltransferase activity, transferring groups other than amino-acyl groups"/>
    <property type="evidence" value="ECO:0007669"/>
    <property type="project" value="InterPro"/>
</dbReference>
<dbReference type="CDD" id="cd04301">
    <property type="entry name" value="NAT_SF"/>
    <property type="match status" value="1"/>
</dbReference>
<sequence>MAAASYIYRTLTKDQIDDKILAECASLFSKNYGIWAPDAPKPLKPGKRVMMNAGKLRQQCISDAEHTVLAVCTLDGVLIGHAFAVVWQTDGGSLICWVTQLVVEQSHRQKGVATALIQTLPGENFGEVDLFGIASSHPAACLSLLKRTKALDLDFIRNQGPTVLASATVDYLKTGQLRGSLFDPKDASGAVSTIFTNFYVDHAEPLSVLGDVISKHGKWPLGSLLDGHEFLVIARAS</sequence>
<accession>A0AAW0GGQ7</accession>
<organism evidence="2 3">
    <name type="scientific">Cerrena zonata</name>
    <dbReference type="NCBI Taxonomy" id="2478898"/>
    <lineage>
        <taxon>Eukaryota</taxon>
        <taxon>Fungi</taxon>
        <taxon>Dikarya</taxon>
        <taxon>Basidiomycota</taxon>
        <taxon>Agaricomycotina</taxon>
        <taxon>Agaricomycetes</taxon>
        <taxon>Polyporales</taxon>
        <taxon>Cerrenaceae</taxon>
        <taxon>Cerrena</taxon>
    </lineage>
</organism>
<evidence type="ECO:0000259" key="1">
    <source>
        <dbReference type="Pfam" id="PF00583"/>
    </source>
</evidence>
<dbReference type="Proteomes" id="UP001385951">
    <property type="component" value="Unassembled WGS sequence"/>
</dbReference>